<sequence length="611" mass="70544">MKPGRPKTQLQLINEDQEFSQDFAQYLSDVWKLEDNGFDYNIVAVFGSQSSGKSTLLNRLFGTEFEVMSTERRRQTTKGIWADKSTYKSNIIVLDVEGTDGSERGEDQEFERKSALFSLAISEVLVVNIWENTVGLYNSANMGLLKTVFEVNLELFGKEKDVKTLLFFSIRDHTSEVTLDALSDTLMHDLESVWERISKPESLKDAKITDYFDFAFSSLPNKPLQPQEFEDRAAKLRGRFIDPKHDNYVFNSKYKRRIPVDGIPHYAASIWEKIVTNKDLDLPTQQELLAQYRCDEISRQVVERFHQEIQPIREAIDSGKPSATENIGGTMAKVRGSAISEFESHASRYQRSVYEKSRQQLLGLLNSDLCILYVRLIKQASNAAVREFSNRVKKRLGSAARSNEEYEFMDIVRKTQDEVRGDFRRLAEETRLPDTDWSYDDEAAHLDQMMDNIIDELRKGEISRIMDRTRNVLKREISDVLAAELNEPTDKMWGTVLGSFAEINAKVERTFSQRIQPIVSEEPARRAMIKQMRELAWGDLVAKAREEVSDQMVLLKLRNYLEERFRYDSQGLPRVWMPSDDIDGQFDRARTETLRLIPGYCKIDVGAWDES</sequence>
<organism evidence="1 2">
    <name type="scientific">Spiromyces aspiralis</name>
    <dbReference type="NCBI Taxonomy" id="68401"/>
    <lineage>
        <taxon>Eukaryota</taxon>
        <taxon>Fungi</taxon>
        <taxon>Fungi incertae sedis</taxon>
        <taxon>Zoopagomycota</taxon>
        <taxon>Kickxellomycotina</taxon>
        <taxon>Kickxellomycetes</taxon>
        <taxon>Kickxellales</taxon>
        <taxon>Kickxellaceae</taxon>
        <taxon>Spiromyces</taxon>
    </lineage>
</organism>
<feature type="non-terminal residue" evidence="1">
    <location>
        <position position="611"/>
    </location>
</feature>
<proteinExistence type="predicted"/>
<evidence type="ECO:0000313" key="2">
    <source>
        <dbReference type="Proteomes" id="UP001145114"/>
    </source>
</evidence>
<reference evidence="1" key="1">
    <citation type="submission" date="2022-06" db="EMBL/GenBank/DDBJ databases">
        <title>Phylogenomic reconstructions and comparative analyses of Kickxellomycotina fungi.</title>
        <authorList>
            <person name="Reynolds N.K."/>
            <person name="Stajich J.E."/>
            <person name="Barry K."/>
            <person name="Grigoriev I.V."/>
            <person name="Crous P."/>
            <person name="Smith M.E."/>
        </authorList>
    </citation>
    <scope>NUCLEOTIDE SEQUENCE</scope>
    <source>
        <strain evidence="1">RSA 2271</strain>
    </source>
</reference>
<gene>
    <name evidence="1" type="primary">SEY1_1</name>
    <name evidence="1" type="ORF">EV182_002242</name>
</gene>
<dbReference type="EMBL" id="JAMZIH010000441">
    <property type="protein sequence ID" value="KAJ1679346.1"/>
    <property type="molecule type" value="Genomic_DNA"/>
</dbReference>
<evidence type="ECO:0000313" key="1">
    <source>
        <dbReference type="EMBL" id="KAJ1679346.1"/>
    </source>
</evidence>
<accession>A0ACC1HVI0</accession>
<keyword evidence="2" id="KW-1185">Reference proteome</keyword>
<protein>
    <submittedName>
        <fullName evidence="1">Dynamin-like GTPase that mediates homotypic ER fusion</fullName>
    </submittedName>
</protein>
<comment type="caution">
    <text evidence="1">The sequence shown here is derived from an EMBL/GenBank/DDBJ whole genome shotgun (WGS) entry which is preliminary data.</text>
</comment>
<name>A0ACC1HVI0_9FUNG</name>
<dbReference type="Proteomes" id="UP001145114">
    <property type="component" value="Unassembled WGS sequence"/>
</dbReference>